<organism evidence="1 2">
    <name type="scientific">Marivirga lumbricoides</name>
    <dbReference type="NCBI Taxonomy" id="1046115"/>
    <lineage>
        <taxon>Bacteria</taxon>
        <taxon>Pseudomonadati</taxon>
        <taxon>Bacteroidota</taxon>
        <taxon>Cytophagia</taxon>
        <taxon>Cytophagales</taxon>
        <taxon>Marivirgaceae</taxon>
        <taxon>Marivirga</taxon>
    </lineage>
</organism>
<dbReference type="Proteomes" id="UP000636010">
    <property type="component" value="Unassembled WGS sequence"/>
</dbReference>
<dbReference type="RefSeq" id="WP_188462687.1">
    <property type="nucleotide sequence ID" value="NZ_BAABHU010000005.1"/>
</dbReference>
<evidence type="ECO:0000313" key="2">
    <source>
        <dbReference type="Proteomes" id="UP000636010"/>
    </source>
</evidence>
<reference evidence="2" key="1">
    <citation type="journal article" date="2019" name="Int. J. Syst. Evol. Microbiol.">
        <title>The Global Catalogue of Microorganisms (GCM) 10K type strain sequencing project: providing services to taxonomists for standard genome sequencing and annotation.</title>
        <authorList>
            <consortium name="The Broad Institute Genomics Platform"/>
            <consortium name="The Broad Institute Genome Sequencing Center for Infectious Disease"/>
            <person name="Wu L."/>
            <person name="Ma J."/>
        </authorList>
    </citation>
    <scope>NUCLEOTIDE SEQUENCE [LARGE SCALE GENOMIC DNA]</scope>
    <source>
        <strain evidence="2">CGMCC 1.10832</strain>
    </source>
</reference>
<accession>A0ABQ1M2H6</accession>
<proteinExistence type="predicted"/>
<protein>
    <submittedName>
        <fullName evidence="1">Uncharacterized protein</fullName>
    </submittedName>
</protein>
<name>A0ABQ1M2H6_9BACT</name>
<gene>
    <name evidence="1" type="ORF">GCM10011506_18870</name>
</gene>
<sequence length="170" mass="17269">MTNFTNTNHALNIAAGLYGALEGLSSSQGYWWGENRKYYKTSWGGNQYTGSRAGALKAANNYKIAGKATIVGSVLLGGYITYEGYVADGGKFGYNAQRAAASNVAGIGFGIAGAKAGALIGASFGTAFGGFGAVPSVVIGGVIGGFGLGVGGSYLGSYLGESVVDYYHKR</sequence>
<keyword evidence="2" id="KW-1185">Reference proteome</keyword>
<dbReference type="EMBL" id="BMEC01000005">
    <property type="protein sequence ID" value="GGC33652.1"/>
    <property type="molecule type" value="Genomic_DNA"/>
</dbReference>
<comment type="caution">
    <text evidence="1">The sequence shown here is derived from an EMBL/GenBank/DDBJ whole genome shotgun (WGS) entry which is preliminary data.</text>
</comment>
<evidence type="ECO:0000313" key="1">
    <source>
        <dbReference type="EMBL" id="GGC33652.1"/>
    </source>
</evidence>